<feature type="domain" description="ABC3 transporter permease C-terminal" evidence="8">
    <location>
        <begin position="758"/>
        <end position="869"/>
    </location>
</feature>
<feature type="domain" description="ABC3 transporter permease C-terminal" evidence="8">
    <location>
        <begin position="349"/>
        <end position="463"/>
    </location>
</feature>
<evidence type="ECO:0000256" key="7">
    <source>
        <dbReference type="SAM" id="Phobius"/>
    </source>
</evidence>
<dbReference type="InterPro" id="IPR017800">
    <property type="entry name" value="ADOP"/>
</dbReference>
<dbReference type="EMBL" id="CP063849">
    <property type="protein sequence ID" value="QOY90663.1"/>
    <property type="molecule type" value="Genomic_DNA"/>
</dbReference>
<dbReference type="InterPro" id="IPR047928">
    <property type="entry name" value="Perm_prefix_1"/>
</dbReference>
<feature type="transmembrane region" description="Helical" evidence="7">
    <location>
        <begin position="398"/>
        <end position="419"/>
    </location>
</feature>
<feature type="transmembrane region" description="Helical" evidence="7">
    <location>
        <begin position="807"/>
        <end position="829"/>
    </location>
</feature>
<comment type="similarity">
    <text evidence="6">Belongs to the ABC-4 integral membrane protein family.</text>
</comment>
<dbReference type="NCBIfam" id="NF038403">
    <property type="entry name" value="perm_prefix_1"/>
    <property type="match status" value="1"/>
</dbReference>
<dbReference type="PANTHER" id="PTHR30572:SF4">
    <property type="entry name" value="ABC TRANSPORTER PERMEASE YTRF"/>
    <property type="match status" value="1"/>
</dbReference>
<dbReference type="InterPro" id="IPR050250">
    <property type="entry name" value="Macrolide_Exporter_MacB"/>
</dbReference>
<dbReference type="Proteomes" id="UP000593892">
    <property type="component" value="Chromosome"/>
</dbReference>
<keyword evidence="11" id="KW-1185">Reference proteome</keyword>
<evidence type="ECO:0000313" key="11">
    <source>
        <dbReference type="Proteomes" id="UP000593892"/>
    </source>
</evidence>
<feature type="transmembrane region" description="Helical" evidence="7">
    <location>
        <begin position="488"/>
        <end position="508"/>
    </location>
</feature>
<evidence type="ECO:0000259" key="9">
    <source>
        <dbReference type="Pfam" id="PF12704"/>
    </source>
</evidence>
<evidence type="ECO:0000256" key="3">
    <source>
        <dbReference type="ARBA" id="ARBA00022692"/>
    </source>
</evidence>
<dbReference type="NCBIfam" id="TIGR03434">
    <property type="entry name" value="ADOP"/>
    <property type="match status" value="1"/>
</dbReference>
<organism evidence="10 11">
    <name type="scientific">Paludibaculum fermentans</name>
    <dbReference type="NCBI Taxonomy" id="1473598"/>
    <lineage>
        <taxon>Bacteria</taxon>
        <taxon>Pseudomonadati</taxon>
        <taxon>Acidobacteriota</taxon>
        <taxon>Terriglobia</taxon>
        <taxon>Bryobacterales</taxon>
        <taxon>Bryobacteraceae</taxon>
        <taxon>Paludibaculum</taxon>
    </lineage>
</organism>
<dbReference type="GO" id="GO:0005886">
    <property type="term" value="C:plasma membrane"/>
    <property type="evidence" value="ECO:0007669"/>
    <property type="project" value="UniProtKB-SubCell"/>
</dbReference>
<evidence type="ECO:0000256" key="5">
    <source>
        <dbReference type="ARBA" id="ARBA00023136"/>
    </source>
</evidence>
<gene>
    <name evidence="10" type="ORF">IRI77_12150</name>
</gene>
<evidence type="ECO:0000256" key="2">
    <source>
        <dbReference type="ARBA" id="ARBA00022475"/>
    </source>
</evidence>
<dbReference type="GO" id="GO:0022857">
    <property type="term" value="F:transmembrane transporter activity"/>
    <property type="evidence" value="ECO:0007669"/>
    <property type="project" value="TreeGrafter"/>
</dbReference>
<evidence type="ECO:0000313" key="10">
    <source>
        <dbReference type="EMBL" id="QOY90663.1"/>
    </source>
</evidence>
<evidence type="ECO:0000256" key="1">
    <source>
        <dbReference type="ARBA" id="ARBA00004651"/>
    </source>
</evidence>
<keyword evidence="5 7" id="KW-0472">Membrane</keyword>
<feature type="transmembrane region" description="Helical" evidence="7">
    <location>
        <begin position="841"/>
        <end position="861"/>
    </location>
</feature>
<feature type="transmembrane region" description="Helical" evidence="7">
    <location>
        <begin position="753"/>
        <end position="775"/>
    </location>
</feature>
<dbReference type="InterPro" id="IPR003838">
    <property type="entry name" value="ABC3_permease_C"/>
</dbReference>
<evidence type="ECO:0000256" key="6">
    <source>
        <dbReference type="ARBA" id="ARBA00038076"/>
    </source>
</evidence>
<comment type="subcellular location">
    <subcellularLocation>
        <location evidence="1">Cell membrane</location>
        <topology evidence="1">Multi-pass membrane protein</topology>
    </subcellularLocation>
</comment>
<feature type="transmembrane region" description="Helical" evidence="7">
    <location>
        <begin position="439"/>
        <end position="467"/>
    </location>
</feature>
<dbReference type="Pfam" id="PF02687">
    <property type="entry name" value="FtsX"/>
    <property type="match status" value="2"/>
</dbReference>
<dbReference type="RefSeq" id="WP_194452322.1">
    <property type="nucleotide sequence ID" value="NZ_CP063849.1"/>
</dbReference>
<dbReference type="AlphaFoldDB" id="A0A7S7NVN3"/>
<reference evidence="10 11" key="1">
    <citation type="submission" date="2020-10" db="EMBL/GenBank/DDBJ databases">
        <title>Complete genome sequence of Paludibaculum fermentans P105T, a facultatively anaerobic acidobacterium capable of dissimilatory Fe(III) reduction.</title>
        <authorList>
            <person name="Dedysh S.N."/>
            <person name="Beletsky A.V."/>
            <person name="Kulichevskaya I.S."/>
            <person name="Mardanov A.V."/>
            <person name="Ravin N.V."/>
        </authorList>
    </citation>
    <scope>NUCLEOTIDE SEQUENCE [LARGE SCALE GENOMIC DNA]</scope>
    <source>
        <strain evidence="10 11">P105</strain>
    </source>
</reference>
<keyword evidence="2" id="KW-1003">Cell membrane</keyword>
<feature type="transmembrane region" description="Helical" evidence="7">
    <location>
        <begin position="345"/>
        <end position="366"/>
    </location>
</feature>
<dbReference type="Pfam" id="PF12704">
    <property type="entry name" value="MacB_PCD"/>
    <property type="match status" value="2"/>
</dbReference>
<dbReference type="KEGG" id="pfer:IRI77_12150"/>
<accession>A0A7S7NVN3</accession>
<feature type="domain" description="MacB-like periplasmic core" evidence="9">
    <location>
        <begin position="101"/>
        <end position="307"/>
    </location>
</feature>
<name>A0A7S7NVN3_PALFE</name>
<keyword evidence="4 7" id="KW-1133">Transmembrane helix</keyword>
<evidence type="ECO:0000256" key="4">
    <source>
        <dbReference type="ARBA" id="ARBA00022989"/>
    </source>
</evidence>
<protein>
    <submittedName>
        <fullName evidence="10">ABC transporter permease</fullName>
    </submittedName>
</protein>
<keyword evidence="3 7" id="KW-0812">Transmembrane</keyword>
<feature type="domain" description="MacB-like periplasmic core" evidence="9">
    <location>
        <begin position="542"/>
        <end position="721"/>
    </location>
</feature>
<evidence type="ECO:0000259" key="8">
    <source>
        <dbReference type="Pfam" id="PF02687"/>
    </source>
</evidence>
<dbReference type="PANTHER" id="PTHR30572">
    <property type="entry name" value="MEMBRANE COMPONENT OF TRANSPORTER-RELATED"/>
    <property type="match status" value="1"/>
</dbReference>
<proteinExistence type="inferred from homology"/>
<sequence length="879" mass="94405">MTLRRTAHNLLALLRKRRLERELEGEIEAHLELAERDALARGLSPEDARREARLRFGGVEQVKELHRERRSFVWLEALLRDLRYGLSSLARSPGFTASVVGVLALGIGANVAMFSIVDAVMLKPLPFAEPDRIVRVWEAPRPGVSNATSAANFLEWKRLATDFEALSAEQSISVALQNGGEPARLNGKAVTSEYFRVFGTQARLGRTFSAEEDQGTAARVIVLSHATWQNDFGADPDILTRRPMLDGEPYQVIGVLAPGAFDRDETKFWKPLAFTPVERESKSHWLMVYGRLREGAELTQVNGRMQAVYAATMEKASEEDRQGAIVVERLARLLVGDNLQRSISIAFGAVALVLLIACANVANLLLAKGAARSKELAVRSALGASRGRLVAQLLTETLVLCLLGGAAGVVLAWTLIRVATPALKEALPFTAEVTLDPRVLGFAGLVALAVALLTGTFPALQTSFGSLAQTLNRAARGSSGSHALVRRAIVIGEVGLSLVLVCGALLLLKSLLKLQQIETGIRVEHVITTSVDLPKSSYPTPEKAAQFYEAVAERLRSVPGVSRVGMTSHMPLQWIGNGEALQEPGERNLVRVRLKRVDPGYFQTLGIPLLAGRGITARDTASAPRVVVINEALAARLKDVSRVQEAVGRKVRVSMPPFGEPTMSMPEVEIAGVIRGERVGPPGMPDPAVVYVPLAQTPATHVKLIVLAQTDVAAAVTALREAVRGVDAKLPLGEVVTLEQVRERTLSGASRPAWLIGVFAVIAALLAGIGLYGVISHTVSQRRREIGIRMALGARSRDVLSQVLRNAVSLVCIGLGIGLLGALALTRVMKSLLYEVSPLDPLAFAASCLAMVLVGLLAGWLPAHRAAGVDPVTTLRDEG</sequence>
<dbReference type="InterPro" id="IPR025857">
    <property type="entry name" value="MacB_PCD"/>
</dbReference>